<dbReference type="Gene3D" id="3.40.50.11190">
    <property type="match status" value="1"/>
</dbReference>
<feature type="domain" description="N-acetyltransferase" evidence="3">
    <location>
        <begin position="343"/>
        <end position="496"/>
    </location>
</feature>
<dbReference type="InterPro" id="IPR000182">
    <property type="entry name" value="GNAT_dom"/>
</dbReference>
<evidence type="ECO:0000313" key="4">
    <source>
        <dbReference type="EMBL" id="MCH6469664.1"/>
    </source>
</evidence>
<dbReference type="InterPro" id="IPR050832">
    <property type="entry name" value="Bact_Acetyltransf"/>
</dbReference>
<dbReference type="SUPFAM" id="SSF53756">
    <property type="entry name" value="UDP-Glycosyltransferase/glycogen phosphorylase"/>
    <property type="match status" value="1"/>
</dbReference>
<dbReference type="PANTHER" id="PTHR43877:SF2">
    <property type="entry name" value="AMINOALKYLPHOSPHONATE N-ACETYLTRANSFERASE-RELATED"/>
    <property type="match status" value="1"/>
</dbReference>
<dbReference type="PROSITE" id="PS51186">
    <property type="entry name" value="GNAT"/>
    <property type="match status" value="1"/>
</dbReference>
<name>A0ABS9TZ00_9MICC</name>
<evidence type="ECO:0000256" key="1">
    <source>
        <dbReference type="ARBA" id="ARBA00022679"/>
    </source>
</evidence>
<evidence type="ECO:0000313" key="5">
    <source>
        <dbReference type="Proteomes" id="UP001202922"/>
    </source>
</evidence>
<dbReference type="Gene3D" id="3.40.630.30">
    <property type="match status" value="1"/>
</dbReference>
<organism evidence="4 5">
    <name type="scientific">Sinomonas terrae</name>
    <dbReference type="NCBI Taxonomy" id="2908838"/>
    <lineage>
        <taxon>Bacteria</taxon>
        <taxon>Bacillati</taxon>
        <taxon>Actinomycetota</taxon>
        <taxon>Actinomycetes</taxon>
        <taxon>Micrococcales</taxon>
        <taxon>Micrococcaceae</taxon>
        <taxon>Sinomonas</taxon>
    </lineage>
</organism>
<dbReference type="CDD" id="cd04301">
    <property type="entry name" value="NAT_SF"/>
    <property type="match status" value="1"/>
</dbReference>
<dbReference type="PANTHER" id="PTHR43877">
    <property type="entry name" value="AMINOALKYLPHOSPHONATE N-ACETYLTRANSFERASE-RELATED-RELATED"/>
    <property type="match status" value="1"/>
</dbReference>
<dbReference type="EMBL" id="JAKZBV010000001">
    <property type="protein sequence ID" value="MCH6469664.1"/>
    <property type="molecule type" value="Genomic_DNA"/>
</dbReference>
<evidence type="ECO:0000256" key="2">
    <source>
        <dbReference type="ARBA" id="ARBA00023315"/>
    </source>
</evidence>
<dbReference type="InterPro" id="IPR007235">
    <property type="entry name" value="Glyco_trans_28_C"/>
</dbReference>
<dbReference type="RefSeq" id="WP_241053080.1">
    <property type="nucleotide sequence ID" value="NZ_JAKZBV010000001.1"/>
</dbReference>
<dbReference type="SUPFAM" id="SSF55729">
    <property type="entry name" value="Acyl-CoA N-acyltransferases (Nat)"/>
    <property type="match status" value="1"/>
</dbReference>
<evidence type="ECO:0000259" key="3">
    <source>
        <dbReference type="PROSITE" id="PS51186"/>
    </source>
</evidence>
<dbReference type="Gene3D" id="3.40.50.2000">
    <property type="entry name" value="Glycogen Phosphorylase B"/>
    <property type="match status" value="1"/>
</dbReference>
<keyword evidence="1" id="KW-0808">Transferase</keyword>
<reference evidence="4 5" key="1">
    <citation type="submission" date="2022-03" db="EMBL/GenBank/DDBJ databases">
        <title>Sinomonas sp. isolated from a soil.</title>
        <authorList>
            <person name="Han J."/>
            <person name="Kim D.-U."/>
        </authorList>
    </citation>
    <scope>NUCLEOTIDE SEQUENCE [LARGE SCALE GENOMIC DNA]</scope>
    <source>
        <strain evidence="4 5">5-5</strain>
    </source>
</reference>
<keyword evidence="2" id="KW-0012">Acyltransferase</keyword>
<keyword evidence="5" id="KW-1185">Reference proteome</keyword>
<comment type="caution">
    <text evidence="4">The sequence shown here is derived from an EMBL/GenBank/DDBJ whole genome shotgun (WGS) entry which is preliminary data.</text>
</comment>
<sequence length="500" mass="53122">MRVLLRCDSTKSQGLGHVVRCVSVGEAAREAGWDVVAAGDIESPLGRRLLEGVADELLPRPADAAALARLARQQGADVVHLDTYDDEGDVRAQLAESGILLSSMEDGSFGRRPADLAVDPSAGAEFDCRPDDGTLRLARGADFIPVRALVRELRAEPPGVQQSRAASAGGLAVVIVMGGTDARNATAAAIRMWAEAGVASHCTAIVPAGQSPETGELPRGLSLESVEQSSDLPRLFAEADLVISGAGTTIWELAALGVPMAIIQLVENQGQNYDFAVERGMAAGLGAFGQHLEGSVETLRQALSDSRLRAELADTARSIVDGGGASRIVGLWEDLAANRSGGIAVRPATLSDAAQLFYWRNHPSVRAVSRSTGELQWDGHVAWLERALQRSDVVLLLAEADGLAAGTVRFDAHGDRDWEVSITLAPAARGRGIARTVLRAAEDRFRREHPEATLHAVMRTSNEPSYRLFVGAGYEGGVEQSEATDDDGWYRLVKAPARRP</sequence>
<dbReference type="Pfam" id="PF04101">
    <property type="entry name" value="Glyco_tran_28_C"/>
    <property type="match status" value="1"/>
</dbReference>
<accession>A0ABS9TZ00</accession>
<dbReference type="Pfam" id="PF13302">
    <property type="entry name" value="Acetyltransf_3"/>
    <property type="match status" value="1"/>
</dbReference>
<proteinExistence type="predicted"/>
<keyword evidence="4" id="KW-0378">Hydrolase</keyword>
<dbReference type="Proteomes" id="UP001202922">
    <property type="component" value="Unassembled WGS sequence"/>
</dbReference>
<protein>
    <submittedName>
        <fullName evidence="4">Bifunctional UDP-2,4-diacetamido-2,4,6-trideoxy-beta-L-altropyranose hydrolase/GNAT family N-acetyltransferase</fullName>
    </submittedName>
</protein>
<gene>
    <name evidence="4" type="ORF">L0M17_06630</name>
</gene>
<dbReference type="InterPro" id="IPR016181">
    <property type="entry name" value="Acyl_CoA_acyltransferase"/>
</dbReference>
<dbReference type="GO" id="GO:0016787">
    <property type="term" value="F:hydrolase activity"/>
    <property type="evidence" value="ECO:0007669"/>
    <property type="project" value="UniProtKB-KW"/>
</dbReference>